<name>A0ABS8TNR9_DATST</name>
<protein>
    <submittedName>
        <fullName evidence="1">Uncharacterized protein</fullName>
    </submittedName>
</protein>
<dbReference type="EMBL" id="JACEIK010001883">
    <property type="protein sequence ID" value="MCD7472853.1"/>
    <property type="molecule type" value="Genomic_DNA"/>
</dbReference>
<comment type="caution">
    <text evidence="1">The sequence shown here is derived from an EMBL/GenBank/DDBJ whole genome shotgun (WGS) entry which is preliminary data.</text>
</comment>
<keyword evidence="2" id="KW-1185">Reference proteome</keyword>
<dbReference type="Proteomes" id="UP000823775">
    <property type="component" value="Unassembled WGS sequence"/>
</dbReference>
<gene>
    <name evidence="1" type="ORF">HAX54_014254</name>
</gene>
<sequence length="134" mass="13770">MSQACLLWQAVSGGCVRAQAGFCQAAVSGRRHAFKGASGMRLGCPKVLSCPAFGSDHGQLVVSVHVRGVTAQIATITVVDSLLPLLIVFAVLRGSVAVAFAVTTPIEGRLASVLFSFCLGSARPSGVLLRLGAF</sequence>
<reference evidence="1 2" key="1">
    <citation type="journal article" date="2021" name="BMC Genomics">
        <title>Datura genome reveals duplications of psychoactive alkaloid biosynthetic genes and high mutation rate following tissue culture.</title>
        <authorList>
            <person name="Rajewski A."/>
            <person name="Carter-House D."/>
            <person name="Stajich J."/>
            <person name="Litt A."/>
        </authorList>
    </citation>
    <scope>NUCLEOTIDE SEQUENCE [LARGE SCALE GENOMIC DNA]</scope>
    <source>
        <strain evidence="1">AR-01</strain>
    </source>
</reference>
<organism evidence="1 2">
    <name type="scientific">Datura stramonium</name>
    <name type="common">Jimsonweed</name>
    <name type="synonym">Common thornapple</name>
    <dbReference type="NCBI Taxonomy" id="4076"/>
    <lineage>
        <taxon>Eukaryota</taxon>
        <taxon>Viridiplantae</taxon>
        <taxon>Streptophyta</taxon>
        <taxon>Embryophyta</taxon>
        <taxon>Tracheophyta</taxon>
        <taxon>Spermatophyta</taxon>
        <taxon>Magnoliopsida</taxon>
        <taxon>eudicotyledons</taxon>
        <taxon>Gunneridae</taxon>
        <taxon>Pentapetalae</taxon>
        <taxon>asterids</taxon>
        <taxon>lamiids</taxon>
        <taxon>Solanales</taxon>
        <taxon>Solanaceae</taxon>
        <taxon>Solanoideae</taxon>
        <taxon>Datureae</taxon>
        <taxon>Datura</taxon>
    </lineage>
</organism>
<accession>A0ABS8TNR9</accession>
<evidence type="ECO:0000313" key="2">
    <source>
        <dbReference type="Proteomes" id="UP000823775"/>
    </source>
</evidence>
<evidence type="ECO:0000313" key="1">
    <source>
        <dbReference type="EMBL" id="MCD7472853.1"/>
    </source>
</evidence>
<proteinExistence type="predicted"/>